<evidence type="ECO:0000256" key="4">
    <source>
        <dbReference type="ARBA" id="ARBA00023125"/>
    </source>
</evidence>
<dbReference type="SUPFAM" id="SSF46785">
    <property type="entry name" value="Winged helix' DNA-binding domain"/>
    <property type="match status" value="1"/>
</dbReference>
<keyword evidence="7" id="KW-0808">Transferase</keyword>
<feature type="domain" description="HTH gntR-type" evidence="6">
    <location>
        <begin position="24"/>
        <end position="92"/>
    </location>
</feature>
<dbReference type="RefSeq" id="WP_393177287.1">
    <property type="nucleotide sequence ID" value="NZ_JBICRM010000062.1"/>
</dbReference>
<keyword evidence="8" id="KW-1185">Reference proteome</keyword>
<protein>
    <submittedName>
        <fullName evidence="7">PLP-dependent aminotransferase family protein</fullName>
    </submittedName>
</protein>
<dbReference type="PANTHER" id="PTHR46577:SF1">
    <property type="entry name" value="HTH-TYPE TRANSCRIPTIONAL REGULATORY PROTEIN GABR"/>
    <property type="match status" value="1"/>
</dbReference>
<evidence type="ECO:0000313" key="7">
    <source>
        <dbReference type="EMBL" id="MFG1710966.1"/>
    </source>
</evidence>
<keyword evidence="7" id="KW-0032">Aminotransferase</keyword>
<dbReference type="Pfam" id="PF00155">
    <property type="entry name" value="Aminotran_1_2"/>
    <property type="match status" value="1"/>
</dbReference>
<dbReference type="PANTHER" id="PTHR46577">
    <property type="entry name" value="HTH-TYPE TRANSCRIPTIONAL REGULATORY PROTEIN GABR"/>
    <property type="match status" value="1"/>
</dbReference>
<dbReference type="EMBL" id="JBICRM010000062">
    <property type="protein sequence ID" value="MFG1710966.1"/>
    <property type="molecule type" value="Genomic_DNA"/>
</dbReference>
<organism evidence="7 8">
    <name type="scientific">Nonomuraea marmarensis</name>
    <dbReference type="NCBI Taxonomy" id="3351344"/>
    <lineage>
        <taxon>Bacteria</taxon>
        <taxon>Bacillati</taxon>
        <taxon>Actinomycetota</taxon>
        <taxon>Actinomycetes</taxon>
        <taxon>Streptosporangiales</taxon>
        <taxon>Streptosporangiaceae</taxon>
        <taxon>Nonomuraea</taxon>
    </lineage>
</organism>
<evidence type="ECO:0000256" key="5">
    <source>
        <dbReference type="ARBA" id="ARBA00023163"/>
    </source>
</evidence>
<evidence type="ECO:0000256" key="3">
    <source>
        <dbReference type="ARBA" id="ARBA00023015"/>
    </source>
</evidence>
<keyword evidence="3" id="KW-0805">Transcription regulation</keyword>
<dbReference type="SUPFAM" id="SSF53383">
    <property type="entry name" value="PLP-dependent transferases"/>
    <property type="match status" value="1"/>
</dbReference>
<dbReference type="InterPro" id="IPR015422">
    <property type="entry name" value="PyrdxlP-dep_Trfase_small"/>
</dbReference>
<dbReference type="Gene3D" id="3.40.640.10">
    <property type="entry name" value="Type I PLP-dependent aspartate aminotransferase-like (Major domain)"/>
    <property type="match status" value="1"/>
</dbReference>
<evidence type="ECO:0000256" key="2">
    <source>
        <dbReference type="ARBA" id="ARBA00022898"/>
    </source>
</evidence>
<comment type="caution">
    <text evidence="7">The sequence shown here is derived from an EMBL/GenBank/DDBJ whole genome shotgun (WGS) entry which is preliminary data.</text>
</comment>
<dbReference type="InterPro" id="IPR051446">
    <property type="entry name" value="HTH_trans_reg/aminotransferase"/>
</dbReference>
<dbReference type="GO" id="GO:0008483">
    <property type="term" value="F:transaminase activity"/>
    <property type="evidence" value="ECO:0007669"/>
    <property type="project" value="UniProtKB-KW"/>
</dbReference>
<accession>A0ABW7AX73</accession>
<dbReference type="PRINTS" id="PR00035">
    <property type="entry name" value="HTHGNTR"/>
</dbReference>
<evidence type="ECO:0000256" key="1">
    <source>
        <dbReference type="ARBA" id="ARBA00005384"/>
    </source>
</evidence>
<gene>
    <name evidence="7" type="ORF">ACFLIM_48185</name>
</gene>
<evidence type="ECO:0000259" key="6">
    <source>
        <dbReference type="PROSITE" id="PS50949"/>
    </source>
</evidence>
<comment type="similarity">
    <text evidence="1">In the C-terminal section; belongs to the class-I pyridoxal-phosphate-dependent aminotransferase family.</text>
</comment>
<dbReference type="Gene3D" id="3.90.1150.10">
    <property type="entry name" value="Aspartate Aminotransferase, domain 1"/>
    <property type="match status" value="1"/>
</dbReference>
<dbReference type="InterPro" id="IPR004839">
    <property type="entry name" value="Aminotransferase_I/II_large"/>
</dbReference>
<dbReference type="InterPro" id="IPR000524">
    <property type="entry name" value="Tscrpt_reg_HTH_GntR"/>
</dbReference>
<dbReference type="InterPro" id="IPR015421">
    <property type="entry name" value="PyrdxlP-dep_Trfase_major"/>
</dbReference>
<evidence type="ECO:0000313" key="8">
    <source>
        <dbReference type="Proteomes" id="UP001603978"/>
    </source>
</evidence>
<dbReference type="CDD" id="cd00609">
    <property type="entry name" value="AAT_like"/>
    <property type="match status" value="1"/>
</dbReference>
<dbReference type="InterPro" id="IPR036388">
    <property type="entry name" value="WH-like_DNA-bd_sf"/>
</dbReference>
<proteinExistence type="inferred from homology"/>
<dbReference type="Pfam" id="PF00392">
    <property type="entry name" value="GntR"/>
    <property type="match status" value="1"/>
</dbReference>
<dbReference type="PROSITE" id="PS50949">
    <property type="entry name" value="HTH_GNTR"/>
    <property type="match status" value="1"/>
</dbReference>
<name>A0ABW7AX73_9ACTN</name>
<sequence>MSDSRTIHISDIPALLGNWRAGSGALTVRLARAIEDAVHRGELTENSLLPPERRLADALDLSRSTVVRTLDLLTERGIVRRVQGSGTFVAAPPSKRVAALLPPPLRAYYQARALAAPNFAAAVFPSAQDLPRDALAFGESDLSTIDDPASGYAIPGLPSTRRAVAEALTALRFPTSPDSIIMTTGATQALSIAFDLILRSDDVVVVDAPTYPTTLDMLRRHGVRIVSTRSDAGVVDTSTLARTALRLQAKMVVVISTCNPATGTTIPDTDRVPLVRLAEKGIVVVDDQTLADYHRGTPARPLAVLHDHRNIITVGSYNKVYWGGLRVGWLRCHEAMTESLTWVKAKTDFGGSVPSQVLLRKLLPHHASITALRRRQVRERAASVRDFLAVHLPDWTVEGADQGPSMWIRLPLRDTADFVSYAYRRGISVGYGGMYRSDGGRSSHIRLALTSDLGLIAVGLADLQSAWNAFGPKRR</sequence>
<dbReference type="Proteomes" id="UP001603978">
    <property type="component" value="Unassembled WGS sequence"/>
</dbReference>
<dbReference type="CDD" id="cd07377">
    <property type="entry name" value="WHTH_GntR"/>
    <property type="match status" value="1"/>
</dbReference>
<dbReference type="InterPro" id="IPR015424">
    <property type="entry name" value="PyrdxlP-dep_Trfase"/>
</dbReference>
<dbReference type="SMART" id="SM00345">
    <property type="entry name" value="HTH_GNTR"/>
    <property type="match status" value="1"/>
</dbReference>
<keyword evidence="4" id="KW-0238">DNA-binding</keyword>
<dbReference type="Gene3D" id="1.10.10.10">
    <property type="entry name" value="Winged helix-like DNA-binding domain superfamily/Winged helix DNA-binding domain"/>
    <property type="match status" value="1"/>
</dbReference>
<reference evidence="7 8" key="1">
    <citation type="submission" date="2024-10" db="EMBL/GenBank/DDBJ databases">
        <authorList>
            <person name="Topkara A.R."/>
            <person name="Saygin H."/>
        </authorList>
    </citation>
    <scope>NUCLEOTIDE SEQUENCE [LARGE SCALE GENOMIC DNA]</scope>
    <source>
        <strain evidence="7 8">M3C6</strain>
    </source>
</reference>
<keyword evidence="5" id="KW-0804">Transcription</keyword>
<dbReference type="InterPro" id="IPR036390">
    <property type="entry name" value="WH_DNA-bd_sf"/>
</dbReference>
<keyword evidence="2" id="KW-0663">Pyridoxal phosphate</keyword>